<protein>
    <submittedName>
        <fullName evidence="7">DNA, contig: SP623</fullName>
    </submittedName>
</protein>
<sequence length="236" mass="24916">MLDIFGSYCGSAPTAASWLERWNGDAVLITALVLAAGTMMALRGGERRAGLIAIAILAIVFVSPLCALSVALFSMRTLHHLLLIGVAAPLLAVAVPTRTPLPPAIALSVATITLWFWHIPAAYDAALANKLIYWTMQASLLATAWSYWDAVRRADPPVALTLIATGAAQMGMLGAILTFVTRPLYGTHLATTVPFGIGPVADQQLAGLAMWVIGLVPYAVVGALIARSTWRRMAAA</sequence>
<keyword evidence="2" id="KW-1003">Cell membrane</keyword>
<name>A0A0C9MSI9_SPHPI</name>
<comment type="subcellular location">
    <subcellularLocation>
        <location evidence="1">Cell membrane</location>
        <topology evidence="1">Multi-pass membrane protein</topology>
    </subcellularLocation>
</comment>
<feature type="transmembrane region" description="Helical" evidence="6">
    <location>
        <begin position="78"/>
        <end position="94"/>
    </location>
</feature>
<evidence type="ECO:0000256" key="4">
    <source>
        <dbReference type="ARBA" id="ARBA00022989"/>
    </source>
</evidence>
<accession>A0A0C9MSI9</accession>
<dbReference type="Proteomes" id="UP000032025">
    <property type="component" value="Unassembled WGS sequence"/>
</dbReference>
<reference evidence="7 8" key="1">
    <citation type="submission" date="2014-08" db="EMBL/GenBank/DDBJ databases">
        <title>Whole genome shotgun sequence of Sphingomonas paucimobilis NBRC 13935.</title>
        <authorList>
            <person name="Hosoyama A."/>
            <person name="Hashimoto M."/>
            <person name="Hosoyama Y."/>
            <person name="Noguchi M."/>
            <person name="Uohara A."/>
            <person name="Ohji S."/>
            <person name="Katano-Makiyama Y."/>
            <person name="Ichikawa N."/>
            <person name="Kimura A."/>
            <person name="Yamazoe A."/>
            <person name="Fujita N."/>
        </authorList>
    </citation>
    <scope>NUCLEOTIDE SEQUENCE [LARGE SCALE GENOMIC DNA]</scope>
    <source>
        <strain evidence="7 8">NBRC 13935</strain>
    </source>
</reference>
<feature type="transmembrane region" description="Helical" evidence="6">
    <location>
        <begin position="49"/>
        <end position="72"/>
    </location>
</feature>
<evidence type="ECO:0000256" key="6">
    <source>
        <dbReference type="SAM" id="Phobius"/>
    </source>
</evidence>
<gene>
    <name evidence="7" type="ORF">SP6_23_01150</name>
</gene>
<keyword evidence="8" id="KW-1185">Reference proteome</keyword>
<evidence type="ECO:0000256" key="1">
    <source>
        <dbReference type="ARBA" id="ARBA00004651"/>
    </source>
</evidence>
<dbReference type="InterPro" id="IPR019108">
    <property type="entry name" value="Caa3_assmbl_CtaG-rel"/>
</dbReference>
<feature type="transmembrane region" description="Helical" evidence="6">
    <location>
        <begin position="26"/>
        <end position="42"/>
    </location>
</feature>
<dbReference type="GO" id="GO:0005886">
    <property type="term" value="C:plasma membrane"/>
    <property type="evidence" value="ECO:0007669"/>
    <property type="project" value="UniProtKB-SubCell"/>
</dbReference>
<comment type="caution">
    <text evidence="7">The sequence shown here is derived from an EMBL/GenBank/DDBJ whole genome shotgun (WGS) entry which is preliminary data.</text>
</comment>
<feature type="transmembrane region" description="Helical" evidence="6">
    <location>
        <begin position="205"/>
        <end position="226"/>
    </location>
</feature>
<evidence type="ECO:0000256" key="3">
    <source>
        <dbReference type="ARBA" id="ARBA00022692"/>
    </source>
</evidence>
<keyword evidence="5 6" id="KW-0472">Membrane</keyword>
<keyword evidence="3 6" id="KW-0812">Transmembrane</keyword>
<organism evidence="7 8">
    <name type="scientific">Sphingomonas paucimobilis NBRC 13935</name>
    <dbReference type="NCBI Taxonomy" id="1219050"/>
    <lineage>
        <taxon>Bacteria</taxon>
        <taxon>Pseudomonadati</taxon>
        <taxon>Pseudomonadota</taxon>
        <taxon>Alphaproteobacteria</taxon>
        <taxon>Sphingomonadales</taxon>
        <taxon>Sphingomonadaceae</taxon>
        <taxon>Sphingomonas</taxon>
    </lineage>
</organism>
<feature type="transmembrane region" description="Helical" evidence="6">
    <location>
        <begin position="101"/>
        <end position="119"/>
    </location>
</feature>
<proteinExistence type="predicted"/>
<evidence type="ECO:0000256" key="5">
    <source>
        <dbReference type="ARBA" id="ARBA00023136"/>
    </source>
</evidence>
<feature type="transmembrane region" description="Helical" evidence="6">
    <location>
        <begin position="131"/>
        <end position="148"/>
    </location>
</feature>
<evidence type="ECO:0000256" key="2">
    <source>
        <dbReference type="ARBA" id="ARBA00022475"/>
    </source>
</evidence>
<evidence type="ECO:0000313" key="7">
    <source>
        <dbReference type="EMBL" id="GAN13711.1"/>
    </source>
</evidence>
<dbReference type="EMBL" id="BBJS01000023">
    <property type="protein sequence ID" value="GAN13711.1"/>
    <property type="molecule type" value="Genomic_DNA"/>
</dbReference>
<dbReference type="Pfam" id="PF09678">
    <property type="entry name" value="Caa3_CtaG"/>
    <property type="match status" value="1"/>
</dbReference>
<keyword evidence="4 6" id="KW-1133">Transmembrane helix</keyword>
<evidence type="ECO:0000313" key="8">
    <source>
        <dbReference type="Proteomes" id="UP000032025"/>
    </source>
</evidence>
<dbReference type="RefSeq" id="WP_007406452.1">
    <property type="nucleotide sequence ID" value="NZ_BBJS01000023.1"/>
</dbReference>
<dbReference type="AlphaFoldDB" id="A0A0C9MSI9"/>
<feature type="transmembrane region" description="Helical" evidence="6">
    <location>
        <begin position="160"/>
        <end position="185"/>
    </location>
</feature>
<dbReference type="GeneID" id="78527368"/>